<comment type="similarity">
    <text evidence="1 2">Belongs to the nucleosome assembly protein (NAP) family.</text>
</comment>
<feature type="coiled-coil region" evidence="3">
    <location>
        <begin position="182"/>
        <end position="209"/>
    </location>
</feature>
<feature type="compositionally biased region" description="Acidic residues" evidence="4">
    <location>
        <begin position="420"/>
        <end position="439"/>
    </location>
</feature>
<comment type="caution">
    <text evidence="5">The sequence shown here is derived from an EMBL/GenBank/DDBJ whole genome shotgun (WGS) entry which is preliminary data.</text>
</comment>
<dbReference type="AlphaFoldDB" id="A0A8T2JZL5"/>
<organism evidence="5 6">
    <name type="scientific">Hymenochirus boettgeri</name>
    <name type="common">Congo dwarf clawed frog</name>
    <dbReference type="NCBI Taxonomy" id="247094"/>
    <lineage>
        <taxon>Eukaryota</taxon>
        <taxon>Metazoa</taxon>
        <taxon>Chordata</taxon>
        <taxon>Craniata</taxon>
        <taxon>Vertebrata</taxon>
        <taxon>Euteleostomi</taxon>
        <taxon>Amphibia</taxon>
        <taxon>Batrachia</taxon>
        <taxon>Anura</taxon>
        <taxon>Pipoidea</taxon>
        <taxon>Pipidae</taxon>
        <taxon>Pipinae</taxon>
        <taxon>Hymenochirus</taxon>
    </lineage>
</organism>
<feature type="compositionally biased region" description="Basic and acidic residues" evidence="4">
    <location>
        <begin position="76"/>
        <end position="102"/>
    </location>
</feature>
<keyword evidence="6" id="KW-1185">Reference proteome</keyword>
<evidence type="ECO:0000313" key="6">
    <source>
        <dbReference type="Proteomes" id="UP000812440"/>
    </source>
</evidence>
<dbReference type="Gene3D" id="1.20.5.1500">
    <property type="match status" value="1"/>
</dbReference>
<feature type="compositionally biased region" description="Basic and acidic residues" evidence="4">
    <location>
        <begin position="111"/>
        <end position="122"/>
    </location>
</feature>
<proteinExistence type="inferred from homology"/>
<feature type="compositionally biased region" description="Basic and acidic residues" evidence="4">
    <location>
        <begin position="406"/>
        <end position="418"/>
    </location>
</feature>
<feature type="region of interest" description="Disordered" evidence="4">
    <location>
        <begin position="1"/>
        <end position="167"/>
    </location>
</feature>
<dbReference type="GO" id="GO:0006334">
    <property type="term" value="P:nucleosome assembly"/>
    <property type="evidence" value="ECO:0007669"/>
    <property type="project" value="InterPro"/>
</dbReference>
<evidence type="ECO:0000313" key="5">
    <source>
        <dbReference type="EMBL" id="KAG8447766.1"/>
    </source>
</evidence>
<protein>
    <recommendedName>
        <fullName evidence="7">Testis-specific Y-encoded-like protein 2</fullName>
    </recommendedName>
</protein>
<evidence type="ECO:0000256" key="1">
    <source>
        <dbReference type="ARBA" id="ARBA00009947"/>
    </source>
</evidence>
<accession>A0A8T2JZL5</accession>
<dbReference type="GO" id="GO:0005634">
    <property type="term" value="C:nucleus"/>
    <property type="evidence" value="ECO:0007669"/>
    <property type="project" value="InterPro"/>
</dbReference>
<reference evidence="5" key="1">
    <citation type="thesis" date="2020" institute="ProQuest LLC" country="789 East Eisenhower Parkway, Ann Arbor, MI, USA">
        <title>Comparative Genomics and Chromosome Evolution.</title>
        <authorList>
            <person name="Mudd A.B."/>
        </authorList>
    </citation>
    <scope>NUCLEOTIDE SEQUENCE</scope>
    <source>
        <strain evidence="5">Female2</strain>
        <tissue evidence="5">Blood</tissue>
    </source>
</reference>
<dbReference type="FunFam" id="3.30.1120.90:FF:000002">
    <property type="entry name" value="Testis-specific Y-encoded-like protein 2"/>
    <property type="match status" value="1"/>
</dbReference>
<evidence type="ECO:0000256" key="3">
    <source>
        <dbReference type="SAM" id="Coils"/>
    </source>
</evidence>
<dbReference type="Gene3D" id="3.30.1120.90">
    <property type="entry name" value="Nucleosome assembly protein"/>
    <property type="match status" value="1"/>
</dbReference>
<dbReference type="Proteomes" id="UP000812440">
    <property type="component" value="Chromosome 8_10"/>
</dbReference>
<feature type="compositionally biased region" description="Basic and acidic residues" evidence="4">
    <location>
        <begin position="440"/>
        <end position="453"/>
    </location>
</feature>
<sequence>MSLPGDTEECMAPAAKRRILDTEAVGKENGSQDLQVSQEAEAAQTLFEMTNWRETGDQHPKEGTSEGHEGNTMPHTPEKGVTKDHNNVRQPRRSSERRDTRVNPRGTMPKCPKELKTGENHSKLSQHRKTDIAISKDQNLERGDSDEEPSALSPLSSDSDHHSHSEGDECCIVSVGTQPSNTERSLKALESVQQELKAVNERADRAFLQLKRRYGHLRRPHIQKRSAIISTIPGFWVTAFLSHPQMSAMIDDRDEDTLSYMNNLQVEDFTHMKSSCKIEFYFNRNPYFKNEVLIKEFQYNSSGRLVSRSTPIRWLQGQKPRGEDKSSPSFFSWFSDHSFPSADRIATIIKEDLWPNPLEYYYSGEGDSDDNSVEDSDSDNVDDCVVIVDDDEDGEDGEDDDEENDVHEISDNTERQTEGTDGDEEDEDEDEEVVEEESGHEDIVESNTEEHESGNIVLDHSGQSSGNDDELTH</sequence>
<name>A0A8T2JZL5_9PIPI</name>
<dbReference type="Pfam" id="PF00956">
    <property type="entry name" value="NAP"/>
    <property type="match status" value="1"/>
</dbReference>
<evidence type="ECO:0000256" key="2">
    <source>
        <dbReference type="RuleBase" id="RU003876"/>
    </source>
</evidence>
<gene>
    <name evidence="5" type="ORF">GDO86_015034</name>
</gene>
<dbReference type="InterPro" id="IPR002164">
    <property type="entry name" value="NAP_family"/>
</dbReference>
<feature type="compositionally biased region" description="Basic and acidic residues" evidence="4">
    <location>
        <begin position="54"/>
        <end position="69"/>
    </location>
</feature>
<dbReference type="SUPFAM" id="SSF143113">
    <property type="entry name" value="NAP-like"/>
    <property type="match status" value="1"/>
</dbReference>
<evidence type="ECO:0000256" key="4">
    <source>
        <dbReference type="SAM" id="MobiDB-lite"/>
    </source>
</evidence>
<feature type="compositionally biased region" description="Basic and acidic residues" evidence="4">
    <location>
        <begin position="158"/>
        <end position="167"/>
    </location>
</feature>
<feature type="compositionally biased region" description="Acidic residues" evidence="4">
    <location>
        <begin position="390"/>
        <end position="405"/>
    </location>
</feature>
<feature type="region of interest" description="Disordered" evidence="4">
    <location>
        <begin position="390"/>
        <end position="473"/>
    </location>
</feature>
<dbReference type="OrthoDB" id="19419at2759"/>
<dbReference type="InterPro" id="IPR037231">
    <property type="entry name" value="NAP-like_sf"/>
</dbReference>
<evidence type="ECO:0008006" key="7">
    <source>
        <dbReference type="Google" id="ProtNLM"/>
    </source>
</evidence>
<dbReference type="EMBL" id="JAACNH010000003">
    <property type="protein sequence ID" value="KAG8447766.1"/>
    <property type="molecule type" value="Genomic_DNA"/>
</dbReference>
<dbReference type="PANTHER" id="PTHR11875">
    <property type="entry name" value="TESTIS-SPECIFIC Y-ENCODED PROTEIN"/>
    <property type="match status" value="1"/>
</dbReference>
<feature type="compositionally biased region" description="Polar residues" evidence="4">
    <location>
        <begin position="29"/>
        <end position="38"/>
    </location>
</feature>
<keyword evidence="3" id="KW-0175">Coiled coil</keyword>